<dbReference type="PANTHER" id="PTHR24118:SF99">
    <property type="entry name" value="POTE ANKYRIN DOMAIN FAMILY MEMBER 3C-RELATED"/>
    <property type="match status" value="1"/>
</dbReference>
<dbReference type="Gene3D" id="1.25.40.20">
    <property type="entry name" value="Ankyrin repeat-containing domain"/>
    <property type="match status" value="3"/>
</dbReference>
<protein>
    <submittedName>
        <fullName evidence="3">Uncharacterized protein</fullName>
    </submittedName>
</protein>
<feature type="repeat" description="ANK" evidence="1">
    <location>
        <begin position="261"/>
        <end position="293"/>
    </location>
</feature>
<evidence type="ECO:0000313" key="2">
    <source>
        <dbReference type="EMBL" id="CAD8263579.1"/>
    </source>
</evidence>
<feature type="repeat" description="ANK" evidence="1">
    <location>
        <begin position="294"/>
        <end position="326"/>
    </location>
</feature>
<feature type="repeat" description="ANK" evidence="1">
    <location>
        <begin position="404"/>
        <end position="436"/>
    </location>
</feature>
<keyword evidence="1" id="KW-0040">ANK repeat</keyword>
<dbReference type="AlphaFoldDB" id="A0A6U0WJ35"/>
<feature type="repeat" description="ANK" evidence="1">
    <location>
        <begin position="145"/>
        <end position="177"/>
    </location>
</feature>
<reference evidence="3" key="1">
    <citation type="submission" date="2021-01" db="EMBL/GenBank/DDBJ databases">
        <authorList>
            <person name="Corre E."/>
            <person name="Pelletier E."/>
            <person name="Niang G."/>
            <person name="Scheremetjew M."/>
            <person name="Finn R."/>
            <person name="Kale V."/>
            <person name="Holt S."/>
            <person name="Cochrane G."/>
            <person name="Meng A."/>
            <person name="Brown T."/>
            <person name="Cohen L."/>
        </authorList>
    </citation>
    <scope>NUCLEOTIDE SEQUENCE</scope>
    <source>
        <strain evidence="3">CCMP2078</strain>
    </source>
</reference>
<dbReference type="PANTHER" id="PTHR24118">
    <property type="entry name" value="POTE ANKYRIN DOMAIN"/>
    <property type="match status" value="1"/>
</dbReference>
<dbReference type="SMART" id="SM00248">
    <property type="entry name" value="ANK"/>
    <property type="match status" value="11"/>
</dbReference>
<dbReference type="InterPro" id="IPR036770">
    <property type="entry name" value="Ankyrin_rpt-contain_sf"/>
</dbReference>
<feature type="repeat" description="ANK" evidence="1">
    <location>
        <begin position="228"/>
        <end position="260"/>
    </location>
</feature>
<dbReference type="PROSITE" id="PS50088">
    <property type="entry name" value="ANK_REPEAT"/>
    <property type="match status" value="5"/>
</dbReference>
<dbReference type="SUPFAM" id="SSF48403">
    <property type="entry name" value="Ankyrin repeat"/>
    <property type="match status" value="1"/>
</dbReference>
<dbReference type="InterPro" id="IPR002110">
    <property type="entry name" value="Ankyrin_rpt"/>
</dbReference>
<organism evidence="3">
    <name type="scientific">Pinguiococcus pyrenoidosus</name>
    <dbReference type="NCBI Taxonomy" id="172671"/>
    <lineage>
        <taxon>Eukaryota</taxon>
        <taxon>Sar</taxon>
        <taxon>Stramenopiles</taxon>
        <taxon>Ochrophyta</taxon>
        <taxon>Pinguiophyceae</taxon>
        <taxon>Pinguiochrysidales</taxon>
        <taxon>Pinguiochrysidaceae</taxon>
        <taxon>Pinguiococcus</taxon>
    </lineage>
</organism>
<evidence type="ECO:0000256" key="1">
    <source>
        <dbReference type="PROSITE-ProRule" id="PRU00023"/>
    </source>
</evidence>
<dbReference type="Pfam" id="PF12796">
    <property type="entry name" value="Ank_2"/>
    <property type="match status" value="3"/>
</dbReference>
<proteinExistence type="predicted"/>
<name>A0A6U0WJ35_9STRA</name>
<dbReference type="EMBL" id="HBEA01017211">
    <property type="protein sequence ID" value="CAD8263579.1"/>
    <property type="molecule type" value="Transcribed_RNA"/>
</dbReference>
<dbReference type="EMBL" id="HBEA01017212">
    <property type="protein sequence ID" value="CAD8263580.1"/>
    <property type="molecule type" value="Transcribed_RNA"/>
</dbReference>
<gene>
    <name evidence="2" type="ORF">PPYR1160_LOCUS13081</name>
    <name evidence="3" type="ORF">PPYR1160_LOCUS13082</name>
</gene>
<evidence type="ECO:0000313" key="3">
    <source>
        <dbReference type="EMBL" id="CAD8263580.1"/>
    </source>
</evidence>
<accession>A0A6U0WJ35</accession>
<sequence length="518" mass="54962">MELAAPESVLEAAMRRDAAALQRLLSVAGVRVNERDASGRTALLWCCEYSEGFGRGRGRFKWAAGAEEKPEKAEDVEDGPGPFERCVEALLAHGADPTVEDNHGSSAVLLASFRNSLYSLNCLLAAGDGPLRRKLEALIEKPTKDGRTPLMWAVATGSKACARRLLDLGADVQRVDHMEVSSLMLASYEEGPNSSDEVDMRDAEDEEAETLVQLLLRHGASVEASDCNGRTPLFYAIMGASRNAAFELLEEGAHVSIHDEHGVTPLLLAVDMGDEDMVRLLVSSGAEVDAPDAQGRTPLAWACFAGFASNARLLLEAGANPTLQDSRGMSPLMLAAFKANFDCVQEIVDSANDEMLGILLRQESKDVRSPLLWAAASVANQQAASSVIRLLLNAGADKQKATGQGSTALLLAAHKGNTAGAIELIAHGANLFDHDEAGRNALHRAVLSGRIDTVAAIVAAGGAALLHEEDKSGRTPTFLAAQTHHAAAIAEYLREVEEAAQRDGVQSIDSLESSTESA</sequence>
<dbReference type="PROSITE" id="PS50297">
    <property type="entry name" value="ANK_REP_REGION"/>
    <property type="match status" value="4"/>
</dbReference>